<dbReference type="AlphaFoldDB" id="Q9AKY3"/>
<accession>Q9AKY3</accession>
<evidence type="ECO:0000313" key="1">
    <source>
        <dbReference type="EMBL" id="CAC33462.1"/>
    </source>
</evidence>
<reference evidence="1" key="1">
    <citation type="journal article" date="2001" name="Mol. Microbiol.">
        <title>Chromosomal insertion and excision of a 30 kb unstable genetic element is responsible for phase variation of lipopolysaccharide and other virulence determinants in Legionella pneumophila.</title>
        <authorList>
            <person name="Lueneberg E."/>
            <person name="Mayer B."/>
            <person name="Daryab N."/>
            <person name="Kooistra O."/>
            <person name="Zaehringer U."/>
            <person name="Rohde M."/>
            <person name="Swanson J."/>
            <person name="Frosch M."/>
        </authorList>
    </citation>
    <scope>NUCLEOTIDE SEQUENCE</scope>
    <source>
        <strain evidence="1">Serogroup 1</strain>
    </source>
</reference>
<proteinExistence type="predicted"/>
<dbReference type="EMBL" id="AJ277755">
    <property type="protein sequence ID" value="CAC33462.1"/>
    <property type="molecule type" value="Genomic_DNA"/>
</dbReference>
<protein>
    <submittedName>
        <fullName evidence="1">Uncharacterized protein</fullName>
    </submittedName>
</protein>
<sequence>MKALIDTENRVIDVKEVTFEVHPDFKWVDCPNDCQWGWIYQDGQLIPPAQNQLSEQEILNEFNQAIQDYLNYKVKEKQYESALHCASYINSTNEQWKQEAQSFVAWRDAVWLYAYSELVLIQAGDKPVPTIEEFIQSLPELNW</sequence>
<name>Q9AKY3_LEGPN</name>
<dbReference type="RefSeq" id="WP_061637480.1">
    <property type="nucleotide sequence ID" value="NZ_FJCX01000001.1"/>
</dbReference>
<organism evidence="1">
    <name type="scientific">Legionella pneumophila</name>
    <dbReference type="NCBI Taxonomy" id="446"/>
    <lineage>
        <taxon>Bacteria</taxon>
        <taxon>Pseudomonadati</taxon>
        <taxon>Pseudomonadota</taxon>
        <taxon>Gammaproteobacteria</taxon>
        <taxon>Legionellales</taxon>
        <taxon>Legionellaceae</taxon>
        <taxon>Legionella</taxon>
    </lineage>
</organism>